<protein>
    <submittedName>
        <fullName evidence="1">Uncharacterized protein</fullName>
    </submittedName>
</protein>
<dbReference type="EMBL" id="JACGWJ010000004">
    <property type="protein sequence ID" value="KAL0423627.1"/>
    <property type="molecule type" value="Genomic_DNA"/>
</dbReference>
<evidence type="ECO:0000313" key="1">
    <source>
        <dbReference type="EMBL" id="KAL0423627.1"/>
    </source>
</evidence>
<reference evidence="1" key="2">
    <citation type="journal article" date="2024" name="Plant">
        <title>Genomic evolution and insights into agronomic trait innovations of Sesamum species.</title>
        <authorList>
            <person name="Miao H."/>
            <person name="Wang L."/>
            <person name="Qu L."/>
            <person name="Liu H."/>
            <person name="Sun Y."/>
            <person name="Le M."/>
            <person name="Wang Q."/>
            <person name="Wei S."/>
            <person name="Zheng Y."/>
            <person name="Lin W."/>
            <person name="Duan Y."/>
            <person name="Cao H."/>
            <person name="Xiong S."/>
            <person name="Wang X."/>
            <person name="Wei L."/>
            <person name="Li C."/>
            <person name="Ma Q."/>
            <person name="Ju M."/>
            <person name="Zhao R."/>
            <person name="Li G."/>
            <person name="Mu C."/>
            <person name="Tian Q."/>
            <person name="Mei H."/>
            <person name="Zhang T."/>
            <person name="Gao T."/>
            <person name="Zhang H."/>
        </authorList>
    </citation>
    <scope>NUCLEOTIDE SEQUENCE</scope>
    <source>
        <strain evidence="1">G02</strain>
    </source>
</reference>
<name>A0AAW2V2U3_SESRA</name>
<organism evidence="1">
    <name type="scientific">Sesamum radiatum</name>
    <name type="common">Black benniseed</name>
    <dbReference type="NCBI Taxonomy" id="300843"/>
    <lineage>
        <taxon>Eukaryota</taxon>
        <taxon>Viridiplantae</taxon>
        <taxon>Streptophyta</taxon>
        <taxon>Embryophyta</taxon>
        <taxon>Tracheophyta</taxon>
        <taxon>Spermatophyta</taxon>
        <taxon>Magnoliopsida</taxon>
        <taxon>eudicotyledons</taxon>
        <taxon>Gunneridae</taxon>
        <taxon>Pentapetalae</taxon>
        <taxon>asterids</taxon>
        <taxon>lamiids</taxon>
        <taxon>Lamiales</taxon>
        <taxon>Pedaliaceae</taxon>
        <taxon>Sesamum</taxon>
    </lineage>
</organism>
<comment type="caution">
    <text evidence="1">The sequence shown here is derived from an EMBL/GenBank/DDBJ whole genome shotgun (WGS) entry which is preliminary data.</text>
</comment>
<accession>A0AAW2V2U3</accession>
<proteinExistence type="predicted"/>
<reference evidence="1" key="1">
    <citation type="submission" date="2020-06" db="EMBL/GenBank/DDBJ databases">
        <authorList>
            <person name="Li T."/>
            <person name="Hu X."/>
            <person name="Zhang T."/>
            <person name="Song X."/>
            <person name="Zhang H."/>
            <person name="Dai N."/>
            <person name="Sheng W."/>
            <person name="Hou X."/>
            <person name="Wei L."/>
        </authorList>
    </citation>
    <scope>NUCLEOTIDE SEQUENCE</scope>
    <source>
        <strain evidence="1">G02</strain>
        <tissue evidence="1">Leaf</tissue>
    </source>
</reference>
<gene>
    <name evidence="1" type="ORF">Sradi_0897500</name>
</gene>
<sequence length="100" mass="11707">MCHSSYVELWRHFGRAYPDFTAEPVRLGVHGWVLHRIDRSYVFILAHYTPPHQDIVEEGDGAVMPRPMDKSKRVMDTFMSNEDTIRSRIKEDKLVQSFGD</sequence>
<dbReference type="AlphaFoldDB" id="A0AAW2V2U3"/>